<keyword evidence="3" id="KW-0282">Flagellum</keyword>
<dbReference type="InterPro" id="IPR009926">
    <property type="entry name" value="T3SS_YcgR_PilZN"/>
</dbReference>
<dbReference type="Pfam" id="PF12945">
    <property type="entry name" value="PilZNR"/>
    <property type="match status" value="1"/>
</dbReference>
<keyword evidence="4" id="KW-1185">Reference proteome</keyword>
<dbReference type="EMBL" id="PTJD01000007">
    <property type="protein sequence ID" value="PPK94533.1"/>
    <property type="molecule type" value="Genomic_DNA"/>
</dbReference>
<keyword evidence="3" id="KW-0966">Cell projection</keyword>
<sequence length="249" mass="27026">MNKGARVAGWTDSWPAVNARVTVTMSFGESAPDVEAPTRVEDVEDDTLIVAAPRFSGDLDWAGPGRGVLLTWGSDRGACYQRLEIVDVQRSPIPVWRLAPLAPVTTEQRRRYVRAALTGVAVLNPVPVPVPVQALQSRGQRADVQEGAVPGGPLKPVRARFVDLSEGGARVVLVEEGYLPAGTQAELRATLDGVEVAQLVTVLRTRPAAHAADGLLEAILNFVEPVKQADHLRRYVLRLQIENRRKGVR</sequence>
<dbReference type="Pfam" id="PF07238">
    <property type="entry name" value="PilZ"/>
    <property type="match status" value="1"/>
</dbReference>
<name>A0A2S6IJX7_9ACTN</name>
<protein>
    <submittedName>
        <fullName evidence="3">C-di-GMP-binding flagellar brake protein YcgR</fullName>
    </submittedName>
</protein>
<dbReference type="InterPro" id="IPR009875">
    <property type="entry name" value="PilZ_domain"/>
</dbReference>
<feature type="domain" description="PilZ" evidence="1">
    <location>
        <begin position="108"/>
        <end position="237"/>
    </location>
</feature>
<comment type="caution">
    <text evidence="3">The sequence shown here is derived from an EMBL/GenBank/DDBJ whole genome shotgun (WGS) entry which is preliminary data.</text>
</comment>
<evidence type="ECO:0000259" key="2">
    <source>
        <dbReference type="Pfam" id="PF12945"/>
    </source>
</evidence>
<evidence type="ECO:0000259" key="1">
    <source>
        <dbReference type="Pfam" id="PF07238"/>
    </source>
</evidence>
<gene>
    <name evidence="3" type="ORF">CLV92_10735</name>
</gene>
<feature type="domain" description="Type III secretion system flagellar brake protein YcgR PilZN" evidence="2">
    <location>
        <begin position="17"/>
        <end position="99"/>
    </location>
</feature>
<evidence type="ECO:0000313" key="4">
    <source>
        <dbReference type="Proteomes" id="UP000239485"/>
    </source>
</evidence>
<organism evidence="3 4">
    <name type="scientific">Kineococcus xinjiangensis</name>
    <dbReference type="NCBI Taxonomy" id="512762"/>
    <lineage>
        <taxon>Bacteria</taxon>
        <taxon>Bacillati</taxon>
        <taxon>Actinomycetota</taxon>
        <taxon>Actinomycetes</taxon>
        <taxon>Kineosporiales</taxon>
        <taxon>Kineosporiaceae</taxon>
        <taxon>Kineococcus</taxon>
    </lineage>
</organism>
<dbReference type="AlphaFoldDB" id="A0A2S6IJX7"/>
<accession>A0A2S6IJX7</accession>
<dbReference type="OrthoDB" id="3284647at2"/>
<proteinExistence type="predicted"/>
<dbReference type="GO" id="GO:0035438">
    <property type="term" value="F:cyclic-di-GMP binding"/>
    <property type="evidence" value="ECO:0007669"/>
    <property type="project" value="InterPro"/>
</dbReference>
<evidence type="ECO:0000313" key="3">
    <source>
        <dbReference type="EMBL" id="PPK94533.1"/>
    </source>
</evidence>
<dbReference type="RefSeq" id="WP_158257203.1">
    <property type="nucleotide sequence ID" value="NZ_PTJD01000007.1"/>
</dbReference>
<dbReference type="Proteomes" id="UP000239485">
    <property type="component" value="Unassembled WGS sequence"/>
</dbReference>
<keyword evidence="3" id="KW-0969">Cilium</keyword>
<reference evidence="3 4" key="1">
    <citation type="submission" date="2018-02" db="EMBL/GenBank/DDBJ databases">
        <title>Genomic Encyclopedia of Archaeal and Bacterial Type Strains, Phase II (KMG-II): from individual species to whole genera.</title>
        <authorList>
            <person name="Goeker M."/>
        </authorList>
    </citation>
    <scope>NUCLEOTIDE SEQUENCE [LARGE SCALE GENOMIC DNA]</scope>
    <source>
        <strain evidence="3 4">DSM 22857</strain>
    </source>
</reference>